<organism evidence="1 2">
    <name type="scientific">Rhizobium rhizogenes NBRC 13257</name>
    <dbReference type="NCBI Taxonomy" id="1220581"/>
    <lineage>
        <taxon>Bacteria</taxon>
        <taxon>Pseudomonadati</taxon>
        <taxon>Pseudomonadota</taxon>
        <taxon>Alphaproteobacteria</taxon>
        <taxon>Hyphomicrobiales</taxon>
        <taxon>Rhizobiaceae</taxon>
        <taxon>Rhizobium/Agrobacterium group</taxon>
        <taxon>Rhizobium</taxon>
    </lineage>
</organism>
<dbReference type="Proteomes" id="UP000026941">
    <property type="component" value="Unassembled WGS sequence"/>
</dbReference>
<dbReference type="EMBL" id="BAYX01000008">
    <property type="protein sequence ID" value="GAJ94309.1"/>
    <property type="molecule type" value="Genomic_DNA"/>
</dbReference>
<evidence type="ECO:0000313" key="1">
    <source>
        <dbReference type="EMBL" id="GAJ94309.1"/>
    </source>
</evidence>
<dbReference type="Pfam" id="PF05845">
    <property type="entry name" value="PhnH"/>
    <property type="match status" value="1"/>
</dbReference>
<dbReference type="Gene3D" id="3.40.50.11310">
    <property type="entry name" value="Bacterial phosphonate metabolism protein PhnH"/>
    <property type="match status" value="1"/>
</dbReference>
<name>A0AA87Q8W3_RHIRH</name>
<evidence type="ECO:0000313" key="2">
    <source>
        <dbReference type="Proteomes" id="UP000026941"/>
    </source>
</evidence>
<dbReference type="GO" id="GO:0016829">
    <property type="term" value="F:lyase activity"/>
    <property type="evidence" value="ECO:0007669"/>
    <property type="project" value="UniProtKB-KW"/>
</dbReference>
<accession>A0AA87Q8W3</accession>
<proteinExistence type="predicted"/>
<protein>
    <submittedName>
        <fullName evidence="1">Carbon-phosphorus lyase complex subunit PhnH</fullName>
    </submittedName>
</protein>
<dbReference type="NCBIfam" id="TIGR03292">
    <property type="entry name" value="PhnH_redo"/>
    <property type="match status" value="1"/>
</dbReference>
<dbReference type="SUPFAM" id="SSF159709">
    <property type="entry name" value="PhnH-like"/>
    <property type="match status" value="1"/>
</dbReference>
<keyword evidence="1" id="KW-0456">Lyase</keyword>
<dbReference type="PIRSF" id="PIRSF020680">
    <property type="entry name" value="PhnH"/>
    <property type="match status" value="1"/>
</dbReference>
<sequence>MTLSNTITPDNDALTGGFTNPVLDAQSVFKMMMDAMARPGTLQTVVSDIAPPAPLGIAAGAIALTLCDHDTSVWMSGGLARSTMPEWLGFHTGAPVTSEKLEARFAFVEAGVLLASLNQFDVGTQEYPDRSTTIALEIASLEGGKELALSGPGIADINMIAPIGLPDTFLRFWNDNRALFPRGVDLVLTAGRQFLCLPRTTKIIATEI</sequence>
<dbReference type="RefSeq" id="WP_042473635.1">
    <property type="nucleotide sequence ID" value="NZ_BAYX01000008.1"/>
</dbReference>
<comment type="caution">
    <text evidence="1">The sequence shown here is derived from an EMBL/GenBank/DDBJ whole genome shotgun (WGS) entry which is preliminary data.</text>
</comment>
<dbReference type="AlphaFoldDB" id="A0AA87Q8W3"/>
<dbReference type="GO" id="GO:0019634">
    <property type="term" value="P:organic phosphonate metabolic process"/>
    <property type="evidence" value="ECO:0007669"/>
    <property type="project" value="InterPro"/>
</dbReference>
<dbReference type="InterPro" id="IPR008772">
    <property type="entry name" value="Phosphonate_metab_PhnH"/>
</dbReference>
<reference evidence="1 2" key="1">
    <citation type="submission" date="2014-05" db="EMBL/GenBank/DDBJ databases">
        <title>Whole genome shotgun sequence of Rhizobium rhizogenes NBRC 13257.</title>
        <authorList>
            <person name="Katano-Makiyama Y."/>
            <person name="Hosoyama A."/>
            <person name="Hashimoto M."/>
            <person name="Hosoyama Y."/>
            <person name="Noguchi M."/>
            <person name="Tsuchikane K."/>
            <person name="Kimura A."/>
            <person name="Ohji S."/>
            <person name="Ichikawa N."/>
            <person name="Yamazoe A."/>
            <person name="Fujita N."/>
        </authorList>
    </citation>
    <scope>NUCLEOTIDE SEQUENCE [LARGE SCALE GENOMIC DNA]</scope>
    <source>
        <strain evidence="1 2">NBRC 13257</strain>
    </source>
</reference>
<gene>
    <name evidence="1" type="primary">phnH</name>
    <name evidence="1" type="ORF">RRH01S_08_00460</name>
</gene>
<dbReference type="InterPro" id="IPR038058">
    <property type="entry name" value="PhnH-like_sp"/>
</dbReference>